<protein>
    <recommendedName>
        <fullName evidence="3">DNA topoisomerase I</fullName>
    </recommendedName>
</protein>
<evidence type="ECO:0000256" key="1">
    <source>
        <dbReference type="SAM" id="MobiDB-lite"/>
    </source>
</evidence>
<dbReference type="PANTHER" id="PTHR42785">
    <property type="entry name" value="DNA TOPOISOMERASE, TYPE IA, CORE"/>
    <property type="match status" value="1"/>
</dbReference>
<comment type="caution">
    <text evidence="2">The sequence shown here is derived from an EMBL/GenBank/DDBJ whole genome shotgun (WGS) entry which is preliminary data.</text>
</comment>
<evidence type="ECO:0000313" key="2">
    <source>
        <dbReference type="EMBL" id="GAH02506.1"/>
    </source>
</evidence>
<dbReference type="GO" id="GO:0006265">
    <property type="term" value="P:DNA topological change"/>
    <property type="evidence" value="ECO:0007669"/>
    <property type="project" value="InterPro"/>
</dbReference>
<dbReference type="GO" id="GO:0003917">
    <property type="term" value="F:DNA topoisomerase type I (single strand cut, ATP-independent) activity"/>
    <property type="evidence" value="ECO:0007669"/>
    <property type="project" value="InterPro"/>
</dbReference>
<gene>
    <name evidence="2" type="ORF">S01H4_37739</name>
</gene>
<feature type="compositionally biased region" description="Basic and acidic residues" evidence="1">
    <location>
        <begin position="253"/>
        <end position="264"/>
    </location>
</feature>
<accession>X1C389</accession>
<organism evidence="2">
    <name type="scientific">marine sediment metagenome</name>
    <dbReference type="NCBI Taxonomy" id="412755"/>
    <lineage>
        <taxon>unclassified sequences</taxon>
        <taxon>metagenomes</taxon>
        <taxon>ecological metagenomes</taxon>
    </lineage>
</organism>
<feature type="compositionally biased region" description="Polar residues" evidence="1">
    <location>
        <begin position="235"/>
        <end position="250"/>
    </location>
</feature>
<dbReference type="InterPro" id="IPR000380">
    <property type="entry name" value="Topo_IA"/>
</dbReference>
<evidence type="ECO:0008006" key="3">
    <source>
        <dbReference type="Google" id="ProtNLM"/>
    </source>
</evidence>
<feature type="region of interest" description="Disordered" evidence="1">
    <location>
        <begin position="232"/>
        <end position="273"/>
    </location>
</feature>
<dbReference type="AlphaFoldDB" id="X1C389"/>
<feature type="non-terminal residue" evidence="2">
    <location>
        <position position="1"/>
    </location>
</feature>
<reference evidence="2" key="1">
    <citation type="journal article" date="2014" name="Front. Microbiol.">
        <title>High frequency of phylogenetically diverse reductive dehalogenase-homologous genes in deep subseafloor sedimentary metagenomes.</title>
        <authorList>
            <person name="Kawai M."/>
            <person name="Futagami T."/>
            <person name="Toyoda A."/>
            <person name="Takaki Y."/>
            <person name="Nishi S."/>
            <person name="Hori S."/>
            <person name="Arai W."/>
            <person name="Tsubouchi T."/>
            <person name="Morono Y."/>
            <person name="Uchiyama I."/>
            <person name="Ito T."/>
            <person name="Fujiyama A."/>
            <person name="Inagaki F."/>
            <person name="Takami H."/>
        </authorList>
    </citation>
    <scope>NUCLEOTIDE SEQUENCE</scope>
    <source>
        <strain evidence="2">Expedition CK06-06</strain>
    </source>
</reference>
<dbReference type="InterPro" id="IPR025589">
    <property type="entry name" value="Toprim_C_rpt"/>
</dbReference>
<dbReference type="PANTHER" id="PTHR42785:SF1">
    <property type="entry name" value="DNA TOPOISOMERASE"/>
    <property type="match status" value="1"/>
</dbReference>
<name>X1C389_9ZZZZ</name>
<proteinExistence type="predicted"/>
<dbReference type="EMBL" id="BART01020294">
    <property type="protein sequence ID" value="GAH02506.1"/>
    <property type="molecule type" value="Genomic_DNA"/>
</dbReference>
<dbReference type="GO" id="GO:0003677">
    <property type="term" value="F:DNA binding"/>
    <property type="evidence" value="ECO:0007669"/>
    <property type="project" value="InterPro"/>
</dbReference>
<feature type="region of interest" description="Disordered" evidence="1">
    <location>
        <begin position="103"/>
        <end position="123"/>
    </location>
</feature>
<dbReference type="Pfam" id="PF13368">
    <property type="entry name" value="Toprim_C_rpt"/>
    <property type="match status" value="4"/>
</dbReference>
<sequence>RIAKEEPNIEYPAIEVGRHPETDKPVVIKVGRYGPYLQQEDESGDRVMASVPDDVAPADLTVEEALELLAKAEKGAQQLGHDSETGEVVYLAHGRFGAYVQLGETPEKGSKAPKPKRASLPRGVEEEGVTLEMAMKWLSLPRSLGEDPESGEEVIATTGRYGPFIKRGSDTRSLGAEDDVYAIELTRACEILAQPKPKRGRARAARKVLKTLGKSESGAEIQLVDGPYGPYLTNGELNASLPNGTDTNGLTPEDAKRFLAERGKPPKRRRKKK</sequence>